<dbReference type="PANTHER" id="PTHR37946:SF1">
    <property type="entry name" value="SLL1969 PROTEIN"/>
    <property type="match status" value="1"/>
</dbReference>
<sequence length="254" mass="27473">MRPFILILALVLAAAPILAQVPGREPVTVSDRGECVVLLHGLARSEYSLAPMAEYLELQGYYTVNTGYPSTQETIETLVQENIRSDVEACGARKVHFVTHSMGGILVRAWLTRYRPADMGRVVMLGPPNNGSELVDIFGDFEPFQWFNGPAGLQLGTEEDSVPNQLPLPSYEVGIIAGTGSINPVYSSLIEGADDGKVSVASTRMEGMSDHLVLPVSHTFMMNNPLVMAQVSAFLDTGQFDRSLSLGAVLFGLD</sequence>
<feature type="signal peptide" evidence="1">
    <location>
        <begin position="1"/>
        <end position="19"/>
    </location>
</feature>
<dbReference type="SUPFAM" id="SSF53474">
    <property type="entry name" value="alpha/beta-Hydrolases"/>
    <property type="match status" value="1"/>
</dbReference>
<dbReference type="EMBL" id="FXZK01000001">
    <property type="protein sequence ID" value="SMY05935.1"/>
    <property type="molecule type" value="Genomic_DNA"/>
</dbReference>
<name>A0A238L953_9RHOB</name>
<evidence type="ECO:0000313" key="3">
    <source>
        <dbReference type="EMBL" id="SMY05935.1"/>
    </source>
</evidence>
<dbReference type="OrthoDB" id="556502at2"/>
<reference evidence="3 4" key="1">
    <citation type="submission" date="2017-05" db="EMBL/GenBank/DDBJ databases">
        <authorList>
            <person name="Song R."/>
            <person name="Chenine A.L."/>
            <person name="Ruprecht R.M."/>
        </authorList>
    </citation>
    <scope>NUCLEOTIDE SEQUENCE [LARGE SCALE GENOMIC DNA]</scope>
    <source>
        <strain evidence="3 4">CECT 8899</strain>
    </source>
</reference>
<dbReference type="GO" id="GO:0016787">
    <property type="term" value="F:hydrolase activity"/>
    <property type="evidence" value="ECO:0007669"/>
    <property type="project" value="UniProtKB-KW"/>
</dbReference>
<keyword evidence="4" id="KW-1185">Reference proteome</keyword>
<evidence type="ECO:0000256" key="1">
    <source>
        <dbReference type="SAM" id="SignalP"/>
    </source>
</evidence>
<organism evidence="3 4">
    <name type="scientific">Flavimaricola marinus</name>
    <dbReference type="NCBI Taxonomy" id="1819565"/>
    <lineage>
        <taxon>Bacteria</taxon>
        <taxon>Pseudomonadati</taxon>
        <taxon>Pseudomonadota</taxon>
        <taxon>Alphaproteobacteria</taxon>
        <taxon>Rhodobacterales</taxon>
        <taxon>Paracoccaceae</taxon>
        <taxon>Flavimaricola</taxon>
    </lineage>
</organism>
<dbReference type="InterPro" id="IPR029058">
    <property type="entry name" value="AB_hydrolase_fold"/>
</dbReference>
<gene>
    <name evidence="3" type="ORF">LOM8899_00056</name>
</gene>
<dbReference type="AlphaFoldDB" id="A0A238L953"/>
<protein>
    <submittedName>
        <fullName evidence="3">Alpha/beta hydrolase family protein</fullName>
    </submittedName>
</protein>
<evidence type="ECO:0000259" key="2">
    <source>
        <dbReference type="Pfam" id="PF00561"/>
    </source>
</evidence>
<feature type="chain" id="PRO_5013099484" evidence="1">
    <location>
        <begin position="20"/>
        <end position="254"/>
    </location>
</feature>
<feature type="domain" description="AB hydrolase-1" evidence="2">
    <location>
        <begin position="36"/>
        <end position="151"/>
    </location>
</feature>
<keyword evidence="1" id="KW-0732">Signal</keyword>
<proteinExistence type="predicted"/>
<accession>A0A238L953</accession>
<dbReference type="RefSeq" id="WP_093990170.1">
    <property type="nucleotide sequence ID" value="NZ_FXZK01000001.1"/>
</dbReference>
<dbReference type="Proteomes" id="UP000201613">
    <property type="component" value="Unassembled WGS sequence"/>
</dbReference>
<keyword evidence="3" id="KW-0378">Hydrolase</keyword>
<dbReference type="Gene3D" id="3.40.50.1820">
    <property type="entry name" value="alpha/beta hydrolase"/>
    <property type="match status" value="1"/>
</dbReference>
<evidence type="ECO:0000313" key="4">
    <source>
        <dbReference type="Proteomes" id="UP000201613"/>
    </source>
</evidence>
<dbReference type="Pfam" id="PF00561">
    <property type="entry name" value="Abhydrolase_1"/>
    <property type="match status" value="1"/>
</dbReference>
<dbReference type="PANTHER" id="PTHR37946">
    <property type="entry name" value="SLL1969 PROTEIN"/>
    <property type="match status" value="1"/>
</dbReference>
<dbReference type="InterPro" id="IPR000073">
    <property type="entry name" value="AB_hydrolase_1"/>
</dbReference>